<dbReference type="EMBL" id="VZSK01002361">
    <property type="protein sequence ID" value="NWY74919.1"/>
    <property type="molecule type" value="Genomic_DNA"/>
</dbReference>
<dbReference type="AlphaFoldDB" id="A0A7K7GYZ4"/>
<sequence length="147" mass="16263">SWSISEDRVVYQLLVLLQPPPRHSFRLEQLCGTHLPERSSGVRVVLECTCPRATGAAPCLAHPAQSEDTAQPSPLLQTLCTGSYLDVEETACWVQNLVQTAWEHLPQWQRWQLTVLPSSCSCRLLLSGPSELQLCAVLLFAVEQGSP</sequence>
<evidence type="ECO:0000313" key="3">
    <source>
        <dbReference type="Proteomes" id="UP000529965"/>
    </source>
</evidence>
<evidence type="ECO:0000313" key="1">
    <source>
        <dbReference type="EMBL" id="NWY74910.1"/>
    </source>
</evidence>
<accession>A0A7K7GYZ4</accession>
<name>A0A7K7GYZ4_ERIRU</name>
<reference evidence="2 3" key="1">
    <citation type="submission" date="2019-09" db="EMBL/GenBank/DDBJ databases">
        <title>Bird 10,000 Genomes (B10K) Project - Family phase.</title>
        <authorList>
            <person name="Zhang G."/>
        </authorList>
    </citation>
    <scope>NUCLEOTIDE SEQUENCE [LARGE SCALE GENOMIC DNA]</scope>
    <source>
        <strain evidence="2">OUT-0015</strain>
        <tissue evidence="2">Blood</tissue>
    </source>
</reference>
<dbReference type="EMBL" id="VZSK01002359">
    <property type="protein sequence ID" value="NWY74910.1"/>
    <property type="molecule type" value="Genomic_DNA"/>
</dbReference>
<evidence type="ECO:0000313" key="2">
    <source>
        <dbReference type="EMBL" id="NWY74919.1"/>
    </source>
</evidence>
<comment type="caution">
    <text evidence="2">The sequence shown here is derived from an EMBL/GenBank/DDBJ whole genome shotgun (WGS) entry which is preliminary data.</text>
</comment>
<dbReference type="Proteomes" id="UP000529965">
    <property type="component" value="Unassembled WGS sequence"/>
</dbReference>
<protein>
    <submittedName>
        <fullName evidence="2">IPIL1 protein</fullName>
    </submittedName>
</protein>
<gene>
    <name evidence="2" type="primary">Itpripl1_6</name>
    <name evidence="1" type="synonym">Itpripl1_5</name>
    <name evidence="1" type="ORF">ERIRUB_R14835</name>
    <name evidence="2" type="ORF">ERIRUB_R15096</name>
</gene>
<proteinExistence type="predicted"/>
<keyword evidence="3" id="KW-1185">Reference proteome</keyword>
<feature type="non-terminal residue" evidence="2">
    <location>
        <position position="147"/>
    </location>
</feature>
<feature type="non-terminal residue" evidence="2">
    <location>
        <position position="1"/>
    </location>
</feature>
<organism evidence="2 3">
    <name type="scientific">Erithacus rubecula</name>
    <name type="common">European robin</name>
    <dbReference type="NCBI Taxonomy" id="37610"/>
    <lineage>
        <taxon>Eukaryota</taxon>
        <taxon>Metazoa</taxon>
        <taxon>Chordata</taxon>
        <taxon>Craniata</taxon>
        <taxon>Vertebrata</taxon>
        <taxon>Euteleostomi</taxon>
        <taxon>Archelosauria</taxon>
        <taxon>Archosauria</taxon>
        <taxon>Dinosauria</taxon>
        <taxon>Saurischia</taxon>
        <taxon>Theropoda</taxon>
        <taxon>Coelurosauria</taxon>
        <taxon>Aves</taxon>
        <taxon>Neognathae</taxon>
        <taxon>Neoaves</taxon>
        <taxon>Telluraves</taxon>
        <taxon>Australaves</taxon>
        <taxon>Passeriformes</taxon>
        <taxon>Turdidae</taxon>
        <taxon>Erithacus</taxon>
    </lineage>
</organism>